<proteinExistence type="inferred from homology"/>
<comment type="subcellular location">
    <subcellularLocation>
        <location evidence="1">Mitochondrion outer membrane</location>
    </subcellularLocation>
</comment>
<dbReference type="AlphaFoldDB" id="A0A024GH26"/>
<evidence type="ECO:0000256" key="2">
    <source>
        <dbReference type="ARBA" id="ARBA00007780"/>
    </source>
</evidence>
<dbReference type="OrthoDB" id="7827681at2759"/>
<organism evidence="11 12">
    <name type="scientific">Albugo candida</name>
    <dbReference type="NCBI Taxonomy" id="65357"/>
    <lineage>
        <taxon>Eukaryota</taxon>
        <taxon>Sar</taxon>
        <taxon>Stramenopiles</taxon>
        <taxon>Oomycota</taxon>
        <taxon>Peronosporomycetes</taxon>
        <taxon>Albuginales</taxon>
        <taxon>Albuginaceae</taxon>
        <taxon>Albugo</taxon>
    </lineage>
</organism>
<dbReference type="Proteomes" id="UP000053237">
    <property type="component" value="Unassembled WGS sequence"/>
</dbReference>
<keyword evidence="10" id="KW-0472">Membrane</keyword>
<keyword evidence="3" id="KW-0813">Transport</keyword>
<dbReference type="GO" id="GO:0005741">
    <property type="term" value="C:mitochondrial outer membrane"/>
    <property type="evidence" value="ECO:0007669"/>
    <property type="project" value="UniProtKB-SubCell"/>
</dbReference>
<dbReference type="GO" id="GO:0008308">
    <property type="term" value="F:voltage-gated monoatomic anion channel activity"/>
    <property type="evidence" value="ECO:0007669"/>
    <property type="project" value="InterPro"/>
</dbReference>
<dbReference type="InterPro" id="IPR023614">
    <property type="entry name" value="Porin_dom_sf"/>
</dbReference>
<dbReference type="GO" id="GO:0015288">
    <property type="term" value="F:porin activity"/>
    <property type="evidence" value="ECO:0007669"/>
    <property type="project" value="UniProtKB-KW"/>
</dbReference>
<dbReference type="FunFam" id="2.40.160.10:FF:000012">
    <property type="entry name" value="Voltage-dependent anion-selective channel"/>
    <property type="match status" value="1"/>
</dbReference>
<dbReference type="InterPro" id="IPR001925">
    <property type="entry name" value="Porin_Euk"/>
</dbReference>
<comment type="similarity">
    <text evidence="2">Belongs to the eukaryotic mitochondrial porin family.</text>
</comment>
<reference evidence="11 12" key="1">
    <citation type="submission" date="2012-05" db="EMBL/GenBank/DDBJ databases">
        <title>Recombination and specialization in a pathogen metapopulation.</title>
        <authorList>
            <person name="Gardiner A."/>
            <person name="Kemen E."/>
            <person name="Schultz-Larsen T."/>
            <person name="MacLean D."/>
            <person name="Van Oosterhout C."/>
            <person name="Jones J.D.G."/>
        </authorList>
    </citation>
    <scope>NUCLEOTIDE SEQUENCE [LARGE SCALE GENOMIC DNA]</scope>
    <source>
        <strain evidence="11 12">Ac Nc2</strain>
    </source>
</reference>
<evidence type="ECO:0000256" key="4">
    <source>
        <dbReference type="ARBA" id="ARBA00022452"/>
    </source>
</evidence>
<evidence type="ECO:0000256" key="3">
    <source>
        <dbReference type="ARBA" id="ARBA00022448"/>
    </source>
</evidence>
<dbReference type="Gene3D" id="2.40.160.10">
    <property type="entry name" value="Porin"/>
    <property type="match status" value="1"/>
</dbReference>
<keyword evidence="6" id="KW-1000">Mitochondrion outer membrane</keyword>
<comment type="caution">
    <text evidence="11">The sequence shown here is derived from an EMBL/GenBank/DDBJ whole genome shotgun (WGS) entry which is preliminary data.</text>
</comment>
<dbReference type="InParanoid" id="A0A024GH26"/>
<dbReference type="Pfam" id="PF01459">
    <property type="entry name" value="Porin_3"/>
    <property type="match status" value="1"/>
</dbReference>
<keyword evidence="7" id="KW-0406">Ion transport</keyword>
<dbReference type="InterPro" id="IPR027246">
    <property type="entry name" value="Porin_Euk/Tom40"/>
</dbReference>
<dbReference type="PANTHER" id="PTHR11743:SF70">
    <property type="entry name" value="GH26960P-RELATED"/>
    <property type="match status" value="1"/>
</dbReference>
<evidence type="ECO:0000256" key="10">
    <source>
        <dbReference type="ARBA" id="ARBA00023136"/>
    </source>
</evidence>
<keyword evidence="12" id="KW-1185">Reference proteome</keyword>
<dbReference type="CDD" id="cd07306">
    <property type="entry name" value="Porin3_VDAC"/>
    <property type="match status" value="1"/>
</dbReference>
<keyword evidence="5" id="KW-0812">Transmembrane</keyword>
<evidence type="ECO:0000313" key="12">
    <source>
        <dbReference type="Proteomes" id="UP000053237"/>
    </source>
</evidence>
<name>A0A024GH26_9STRA</name>
<evidence type="ECO:0000256" key="1">
    <source>
        <dbReference type="ARBA" id="ARBA00004294"/>
    </source>
</evidence>
<dbReference type="STRING" id="65357.A0A024GH26"/>
<gene>
    <name evidence="11" type="ORF">BN9_071220</name>
</gene>
<evidence type="ECO:0000256" key="6">
    <source>
        <dbReference type="ARBA" id="ARBA00022787"/>
    </source>
</evidence>
<evidence type="ECO:0000256" key="8">
    <source>
        <dbReference type="ARBA" id="ARBA00023114"/>
    </source>
</evidence>
<sequence length="282" mass="31010">MVVLYKDIAKTAENILKDDYDFSRKLKIKSTSSNGVTFTTEGEMNANKSILGKISASFKHYNTGLHIKRLQVNTQGRLTTEAELVNCGCHALKLSAKTEDGSKVKDPLAKRVGVLGYEYVKDNFAVDGQLDIGKRVVYQSGIFQKDNYRIGAQVGFGLEKNELVDHNVALSYTDFEYAATLQTKNKFSSLVGSFHHRASLRTIYSALFNYDVKSGANTLTVGGRYLADPWTEYAGKVESNGHISLALIQKLRPFVSLATSTSIDAKNFDGDGHKFGIALTLG</sequence>
<evidence type="ECO:0000256" key="5">
    <source>
        <dbReference type="ARBA" id="ARBA00022692"/>
    </source>
</evidence>
<keyword evidence="8" id="KW-0626">Porin</keyword>
<accession>A0A024GH26</accession>
<keyword evidence="4" id="KW-1134">Transmembrane beta strand</keyword>
<evidence type="ECO:0000313" key="11">
    <source>
        <dbReference type="EMBL" id="CCI46193.1"/>
    </source>
</evidence>
<dbReference type="EMBL" id="CAIX01000119">
    <property type="protein sequence ID" value="CCI46193.1"/>
    <property type="molecule type" value="Genomic_DNA"/>
</dbReference>
<evidence type="ECO:0000256" key="9">
    <source>
        <dbReference type="ARBA" id="ARBA00023128"/>
    </source>
</evidence>
<dbReference type="GO" id="GO:0046930">
    <property type="term" value="C:pore complex"/>
    <property type="evidence" value="ECO:0007669"/>
    <property type="project" value="UniProtKB-KW"/>
</dbReference>
<keyword evidence="9" id="KW-0496">Mitochondrion</keyword>
<evidence type="ECO:0008006" key="13">
    <source>
        <dbReference type="Google" id="ProtNLM"/>
    </source>
</evidence>
<dbReference type="PANTHER" id="PTHR11743">
    <property type="entry name" value="VOLTAGE-DEPENDENT ANION-SELECTIVE CHANNEL"/>
    <property type="match status" value="1"/>
</dbReference>
<protein>
    <recommendedName>
        <fullName evidence="13">Voltage-dependent anion-selective channel protein 3</fullName>
    </recommendedName>
</protein>
<evidence type="ECO:0000256" key="7">
    <source>
        <dbReference type="ARBA" id="ARBA00023065"/>
    </source>
</evidence>